<organism evidence="2">
    <name type="scientific">Ditylum brightwellii</name>
    <dbReference type="NCBI Taxonomy" id="49249"/>
    <lineage>
        <taxon>Eukaryota</taxon>
        <taxon>Sar</taxon>
        <taxon>Stramenopiles</taxon>
        <taxon>Ochrophyta</taxon>
        <taxon>Bacillariophyta</taxon>
        <taxon>Mediophyceae</taxon>
        <taxon>Lithodesmiophycidae</taxon>
        <taxon>Lithodesmiales</taxon>
        <taxon>Lithodesmiaceae</taxon>
        <taxon>Ditylum</taxon>
    </lineage>
</organism>
<keyword evidence="1" id="KW-0472">Membrane</keyword>
<dbReference type="EMBL" id="HBGN01031910">
    <property type="protein sequence ID" value="CAD9348797.1"/>
    <property type="molecule type" value="Transcribed_RNA"/>
</dbReference>
<sequence>MEFTTSTPKASSSWPLPTSGISMIAIASIMMCSPIISIISYHHKQQHADAATVPSSSSSLSLSLTYVTSASMLVRVWSFLLEFLALLFVDLGPKIASVFLMFHIGLCAGYVALVRVGIIRPDR</sequence>
<feature type="transmembrane region" description="Helical" evidence="1">
    <location>
        <begin position="95"/>
        <end position="118"/>
    </location>
</feature>
<keyword evidence="1" id="KW-0812">Transmembrane</keyword>
<feature type="transmembrane region" description="Helical" evidence="1">
    <location>
        <begin position="62"/>
        <end position="89"/>
    </location>
</feature>
<evidence type="ECO:0000256" key="1">
    <source>
        <dbReference type="SAM" id="Phobius"/>
    </source>
</evidence>
<dbReference type="AlphaFoldDB" id="A0A6U3TT96"/>
<gene>
    <name evidence="2" type="ORF">DBRI1063_LOCUS20606</name>
</gene>
<feature type="transmembrane region" description="Helical" evidence="1">
    <location>
        <begin position="20"/>
        <end position="41"/>
    </location>
</feature>
<protein>
    <submittedName>
        <fullName evidence="2">Uncharacterized protein</fullName>
    </submittedName>
</protein>
<proteinExistence type="predicted"/>
<accession>A0A6U3TT96</accession>
<keyword evidence="1" id="KW-1133">Transmembrane helix</keyword>
<evidence type="ECO:0000313" key="2">
    <source>
        <dbReference type="EMBL" id="CAD9348797.1"/>
    </source>
</evidence>
<name>A0A6U3TT96_9STRA</name>
<reference evidence="2" key="1">
    <citation type="submission" date="2021-01" db="EMBL/GenBank/DDBJ databases">
        <authorList>
            <person name="Corre E."/>
            <person name="Pelletier E."/>
            <person name="Niang G."/>
            <person name="Scheremetjew M."/>
            <person name="Finn R."/>
            <person name="Kale V."/>
            <person name="Holt S."/>
            <person name="Cochrane G."/>
            <person name="Meng A."/>
            <person name="Brown T."/>
            <person name="Cohen L."/>
        </authorList>
    </citation>
    <scope>NUCLEOTIDE SEQUENCE</scope>
    <source>
        <strain evidence="2">Pop2</strain>
    </source>
</reference>